<evidence type="ECO:0008006" key="4">
    <source>
        <dbReference type="Google" id="ProtNLM"/>
    </source>
</evidence>
<sequence length="54" mass="5929">MDHLVALVPSIGTGILFYLAIRAIVNADRKERDAERRLAHESAANNTDRPIAGE</sequence>
<dbReference type="RefSeq" id="WP_345215500.1">
    <property type="nucleotide sequence ID" value="NZ_BAABGN010000003.1"/>
</dbReference>
<evidence type="ECO:0000313" key="2">
    <source>
        <dbReference type="EMBL" id="GAA4419840.1"/>
    </source>
</evidence>
<keyword evidence="1" id="KW-0812">Transmembrane</keyword>
<dbReference type="EMBL" id="BAABGN010000003">
    <property type="protein sequence ID" value="GAA4419840.1"/>
    <property type="molecule type" value="Genomic_DNA"/>
</dbReference>
<dbReference type="Proteomes" id="UP001500622">
    <property type="component" value="Unassembled WGS sequence"/>
</dbReference>
<gene>
    <name evidence="2" type="ORF">GCM10023169_10900</name>
</gene>
<keyword evidence="1" id="KW-1133">Transmembrane helix</keyword>
<keyword evidence="3" id="KW-1185">Reference proteome</keyword>
<keyword evidence="1" id="KW-0472">Membrane</keyword>
<proteinExistence type="predicted"/>
<accession>A0ABP8L1I9</accession>
<name>A0ABP8L1I9_9MICO</name>
<protein>
    <recommendedName>
        <fullName evidence="4">Lysyl-tRNA synthetase</fullName>
    </recommendedName>
</protein>
<reference evidence="3" key="1">
    <citation type="journal article" date="2019" name="Int. J. Syst. Evol. Microbiol.">
        <title>The Global Catalogue of Microorganisms (GCM) 10K type strain sequencing project: providing services to taxonomists for standard genome sequencing and annotation.</title>
        <authorList>
            <consortium name="The Broad Institute Genomics Platform"/>
            <consortium name="The Broad Institute Genome Sequencing Center for Infectious Disease"/>
            <person name="Wu L."/>
            <person name="Ma J."/>
        </authorList>
    </citation>
    <scope>NUCLEOTIDE SEQUENCE [LARGE SCALE GENOMIC DNA]</scope>
    <source>
        <strain evidence="3">JCM 17810</strain>
    </source>
</reference>
<feature type="transmembrane region" description="Helical" evidence="1">
    <location>
        <begin position="6"/>
        <end position="25"/>
    </location>
</feature>
<evidence type="ECO:0000256" key="1">
    <source>
        <dbReference type="SAM" id="Phobius"/>
    </source>
</evidence>
<organism evidence="2 3">
    <name type="scientific">Georgenia halophila</name>
    <dbReference type="NCBI Taxonomy" id="620889"/>
    <lineage>
        <taxon>Bacteria</taxon>
        <taxon>Bacillati</taxon>
        <taxon>Actinomycetota</taxon>
        <taxon>Actinomycetes</taxon>
        <taxon>Micrococcales</taxon>
        <taxon>Bogoriellaceae</taxon>
        <taxon>Georgenia</taxon>
    </lineage>
</organism>
<evidence type="ECO:0000313" key="3">
    <source>
        <dbReference type="Proteomes" id="UP001500622"/>
    </source>
</evidence>
<comment type="caution">
    <text evidence="2">The sequence shown here is derived from an EMBL/GenBank/DDBJ whole genome shotgun (WGS) entry which is preliminary data.</text>
</comment>